<proteinExistence type="inferred from homology"/>
<dbReference type="AlphaFoldDB" id="N8YA97"/>
<dbReference type="GO" id="GO:0046872">
    <property type="term" value="F:metal ion binding"/>
    <property type="evidence" value="ECO:0007669"/>
    <property type="project" value="UniProtKB-KW"/>
</dbReference>
<feature type="binding site" evidence="3">
    <location>
        <position position="379"/>
    </location>
    <ligand>
        <name>Zn(2+)</name>
        <dbReference type="ChEBI" id="CHEBI:29105"/>
        <label>2</label>
    </ligand>
</feature>
<dbReference type="PANTHER" id="PTHR32494">
    <property type="entry name" value="ALLANTOATE DEIMINASE-RELATED"/>
    <property type="match status" value="1"/>
</dbReference>
<name>N8YA97_9GAMM</name>
<gene>
    <name evidence="5" type="ORF">F960_02101</name>
</gene>
<evidence type="ECO:0000256" key="2">
    <source>
        <dbReference type="ARBA" id="ARBA00022801"/>
    </source>
</evidence>
<dbReference type="NCBIfam" id="NF006769">
    <property type="entry name" value="PRK09290.1-3"/>
    <property type="match status" value="1"/>
</dbReference>
<evidence type="ECO:0000259" key="4">
    <source>
        <dbReference type="Pfam" id="PF07687"/>
    </source>
</evidence>
<evidence type="ECO:0000313" key="5">
    <source>
        <dbReference type="EMBL" id="ENV33722.1"/>
    </source>
</evidence>
<dbReference type="HOGENOM" id="CLU_024588_2_1_6"/>
<feature type="binding site" evidence="3">
    <location>
        <position position="187"/>
    </location>
    <ligand>
        <name>Zn(2+)</name>
        <dbReference type="ChEBI" id="CHEBI:29105"/>
        <label>1</label>
    </ligand>
</feature>
<dbReference type="Gene3D" id="3.40.630.10">
    <property type="entry name" value="Zn peptidases"/>
    <property type="match status" value="1"/>
</dbReference>
<dbReference type="NCBIfam" id="NF006771">
    <property type="entry name" value="PRK09290.1-5"/>
    <property type="match status" value="1"/>
</dbReference>
<dbReference type="Pfam" id="PF01546">
    <property type="entry name" value="Peptidase_M20"/>
    <property type="match status" value="1"/>
</dbReference>
<dbReference type="Pfam" id="PF07687">
    <property type="entry name" value="M20_dimer"/>
    <property type="match status" value="1"/>
</dbReference>
<feature type="binding site" evidence="3">
    <location>
        <position position="126"/>
    </location>
    <ligand>
        <name>Zn(2+)</name>
        <dbReference type="ChEBI" id="CHEBI:29105"/>
        <label>2</label>
    </ligand>
</feature>
<sequence>MYQINQERLMRYIFDLAKVGEIEGGGCCRLALTDADKQGRDLVVQWMHDLHLDVEIDAIGNVFATRKGRLDLPPVMTGSHIDTVRTGGKYDGNLGVLAGLEVIATLNDHNIETDHPITVAFFTNEEGARFAPDMMGSLVFQGGLDLEDALNTVGIDGSTVKDNLNKIGYAGPRSVGNHPVHAFMELHVEQGPVLEQAQKTIGVVTGVQGIYWTEFTVTGVSNHAGTTPMHLRHDAGAASAAIIHFAQSLPERLGLGQLATTGMVQYSPNLINVIPNKVTFTVDLRNVDAAVLKQASELLFSYTNEIASKHGVEITHRNLADFQPVNFNQEIINLVESFADSHSFSHMHLPSGAGHDAQILAAMCPSGMIFVPSVKGLSHNVAEFTSAEDIAAGANILINSLVHLATA</sequence>
<comment type="cofactor">
    <cofactor evidence="3">
        <name>Zn(2+)</name>
        <dbReference type="ChEBI" id="CHEBI:29105"/>
    </cofactor>
    <text evidence="3">Binds 2 Zn(2+) ions per subunit.</text>
</comment>
<keyword evidence="3" id="KW-0479">Metal-binding</keyword>
<dbReference type="EMBL" id="APPN01000064">
    <property type="protein sequence ID" value="ENV33722.1"/>
    <property type="molecule type" value="Genomic_DNA"/>
</dbReference>
<dbReference type="RefSeq" id="WP_004863015.1">
    <property type="nucleotide sequence ID" value="NZ_ASYY01000068.1"/>
</dbReference>
<dbReference type="InterPro" id="IPR010158">
    <property type="entry name" value="Amidase_Cbmase"/>
</dbReference>
<feature type="binding site" evidence="3">
    <location>
        <position position="80"/>
    </location>
    <ligand>
        <name>Zn(2+)</name>
        <dbReference type="ChEBI" id="CHEBI:29105"/>
        <label>1</label>
    </ligand>
</feature>
<dbReference type="PIRSF" id="PIRSF001235">
    <property type="entry name" value="Amidase_carbamoylase"/>
    <property type="match status" value="1"/>
</dbReference>
<comment type="similarity">
    <text evidence="1">Belongs to the peptidase M20 family.</text>
</comment>
<dbReference type="SUPFAM" id="SSF53187">
    <property type="entry name" value="Zn-dependent exopeptidases"/>
    <property type="match status" value="1"/>
</dbReference>
<dbReference type="CDD" id="cd03884">
    <property type="entry name" value="M20_bAS"/>
    <property type="match status" value="1"/>
</dbReference>
<dbReference type="NCBIfam" id="TIGR01879">
    <property type="entry name" value="hydantase"/>
    <property type="match status" value="1"/>
</dbReference>
<dbReference type="Gene3D" id="3.30.70.360">
    <property type="match status" value="1"/>
</dbReference>
<feature type="binding site" evidence="3">
    <location>
        <position position="91"/>
    </location>
    <ligand>
        <name>Zn(2+)</name>
        <dbReference type="ChEBI" id="CHEBI:29105"/>
        <label>2</label>
    </ligand>
</feature>
<reference evidence="5 6" key="1">
    <citation type="submission" date="2013-02" db="EMBL/GenBank/DDBJ databases">
        <title>The Genome Sequence of Acinetobacter gerneri CIP 107464.</title>
        <authorList>
            <consortium name="The Broad Institute Genome Sequencing Platform"/>
            <consortium name="The Broad Institute Genome Sequencing Center for Infectious Disease"/>
            <person name="Cerqueira G."/>
            <person name="Feldgarden M."/>
            <person name="Courvalin P."/>
            <person name="Perichon B."/>
            <person name="Grillot-Courvalin C."/>
            <person name="Clermont D."/>
            <person name="Rocha E."/>
            <person name="Yoon E.-J."/>
            <person name="Nemec A."/>
            <person name="Walker B."/>
            <person name="Young S.K."/>
            <person name="Zeng Q."/>
            <person name="Gargeya S."/>
            <person name="Fitzgerald M."/>
            <person name="Haas B."/>
            <person name="Abouelleil A."/>
            <person name="Alvarado L."/>
            <person name="Arachchi H.M."/>
            <person name="Berlin A.M."/>
            <person name="Chapman S.B."/>
            <person name="Dewar J."/>
            <person name="Goldberg J."/>
            <person name="Griggs A."/>
            <person name="Gujja S."/>
            <person name="Hansen M."/>
            <person name="Howarth C."/>
            <person name="Imamovic A."/>
            <person name="Larimer J."/>
            <person name="McCowan C."/>
            <person name="Murphy C."/>
            <person name="Neiman D."/>
            <person name="Pearson M."/>
            <person name="Priest M."/>
            <person name="Roberts A."/>
            <person name="Saif S."/>
            <person name="Shea T."/>
            <person name="Sisk P."/>
            <person name="Sykes S."/>
            <person name="Wortman J."/>
            <person name="Nusbaum C."/>
            <person name="Birren B."/>
        </authorList>
    </citation>
    <scope>NUCLEOTIDE SEQUENCE [LARGE SCALE GENOMIC DNA]</scope>
    <source>
        <strain evidence="5 6">CIP 107464</strain>
    </source>
</reference>
<evidence type="ECO:0000313" key="6">
    <source>
        <dbReference type="Proteomes" id="UP000013117"/>
    </source>
</evidence>
<comment type="caution">
    <text evidence="5">The sequence shown here is derived from an EMBL/GenBank/DDBJ whole genome shotgun (WGS) entry which is preliminary data.</text>
</comment>
<protein>
    <recommendedName>
        <fullName evidence="4">Peptidase M20 dimerisation domain-containing protein</fullName>
    </recommendedName>
</protein>
<dbReference type="GeneID" id="84209449"/>
<dbReference type="SUPFAM" id="SSF55031">
    <property type="entry name" value="Bacterial exopeptidase dimerisation domain"/>
    <property type="match status" value="1"/>
</dbReference>
<feature type="binding site" evidence="3">
    <location>
        <position position="91"/>
    </location>
    <ligand>
        <name>Zn(2+)</name>
        <dbReference type="ChEBI" id="CHEBI:29105"/>
        <label>1</label>
    </ligand>
</feature>
<dbReference type="InterPro" id="IPR036264">
    <property type="entry name" value="Bact_exopeptidase_dim_dom"/>
</dbReference>
<dbReference type="PANTHER" id="PTHR32494:SF5">
    <property type="entry name" value="ALLANTOATE AMIDOHYDROLASE"/>
    <property type="match status" value="1"/>
</dbReference>
<dbReference type="Proteomes" id="UP000013117">
    <property type="component" value="Unassembled WGS sequence"/>
</dbReference>
<dbReference type="GO" id="GO:0016813">
    <property type="term" value="F:hydrolase activity, acting on carbon-nitrogen (but not peptide) bonds, in linear amidines"/>
    <property type="evidence" value="ECO:0007669"/>
    <property type="project" value="InterPro"/>
</dbReference>
<dbReference type="STRING" id="202952.GCA_000747725_02636"/>
<dbReference type="PATRIC" id="fig|1120926.3.peg.2029"/>
<dbReference type="InterPro" id="IPR002933">
    <property type="entry name" value="Peptidase_M20"/>
</dbReference>
<dbReference type="eggNOG" id="COG0624">
    <property type="taxonomic scope" value="Bacteria"/>
</dbReference>
<dbReference type="InterPro" id="IPR011650">
    <property type="entry name" value="Peptidase_M20_dimer"/>
</dbReference>
<evidence type="ECO:0000256" key="1">
    <source>
        <dbReference type="ARBA" id="ARBA00006153"/>
    </source>
</evidence>
<accession>N8YA97</accession>
<keyword evidence="6" id="KW-1185">Reference proteome</keyword>
<feature type="domain" description="Peptidase M20 dimerisation" evidence="4">
    <location>
        <begin position="206"/>
        <end position="308"/>
    </location>
</feature>
<dbReference type="OrthoDB" id="9808195at2"/>
<organism evidence="5 6">
    <name type="scientific">Acinetobacter gerneri DSM 14967 = CIP 107464 = MTCC 9824</name>
    <dbReference type="NCBI Taxonomy" id="1120926"/>
    <lineage>
        <taxon>Bacteria</taxon>
        <taxon>Pseudomonadati</taxon>
        <taxon>Pseudomonadota</taxon>
        <taxon>Gammaproteobacteria</taxon>
        <taxon>Moraxellales</taxon>
        <taxon>Moraxellaceae</taxon>
        <taxon>Acinetobacter</taxon>
    </lineage>
</organism>
<evidence type="ECO:0000256" key="3">
    <source>
        <dbReference type="PIRSR" id="PIRSR001235-1"/>
    </source>
</evidence>
<keyword evidence="2" id="KW-0378">Hydrolase</keyword>
<keyword evidence="3" id="KW-0862">Zinc</keyword>